<evidence type="ECO:0000313" key="2">
    <source>
        <dbReference type="EMBL" id="TRY73511.1"/>
    </source>
</evidence>
<proteinExistence type="predicted"/>
<keyword evidence="1" id="KW-1133">Transmembrane helix</keyword>
<gene>
    <name evidence="2" type="ORF">TCAL_01552</name>
</gene>
<reference evidence="2 3" key="1">
    <citation type="journal article" date="2018" name="Nat. Ecol. Evol.">
        <title>Genomic signatures of mitonuclear coevolution across populations of Tigriopus californicus.</title>
        <authorList>
            <person name="Barreto F.S."/>
            <person name="Watson E.T."/>
            <person name="Lima T.G."/>
            <person name="Willett C.S."/>
            <person name="Edmands S."/>
            <person name="Li W."/>
            <person name="Burton R.S."/>
        </authorList>
    </citation>
    <scope>NUCLEOTIDE SEQUENCE [LARGE SCALE GENOMIC DNA]</scope>
    <source>
        <strain evidence="2 3">San Diego</strain>
    </source>
</reference>
<keyword evidence="1" id="KW-0472">Membrane</keyword>
<accession>A0A553P748</accession>
<name>A0A553P748_TIGCA</name>
<evidence type="ECO:0000256" key="1">
    <source>
        <dbReference type="SAM" id="Phobius"/>
    </source>
</evidence>
<comment type="caution">
    <text evidence="2">The sequence shown here is derived from an EMBL/GenBank/DDBJ whole genome shotgun (WGS) entry which is preliminary data.</text>
</comment>
<feature type="transmembrane region" description="Helical" evidence="1">
    <location>
        <begin position="6"/>
        <end position="24"/>
    </location>
</feature>
<organism evidence="2 3">
    <name type="scientific">Tigriopus californicus</name>
    <name type="common">Marine copepod</name>
    <dbReference type="NCBI Taxonomy" id="6832"/>
    <lineage>
        <taxon>Eukaryota</taxon>
        <taxon>Metazoa</taxon>
        <taxon>Ecdysozoa</taxon>
        <taxon>Arthropoda</taxon>
        <taxon>Crustacea</taxon>
        <taxon>Multicrustacea</taxon>
        <taxon>Hexanauplia</taxon>
        <taxon>Copepoda</taxon>
        <taxon>Harpacticoida</taxon>
        <taxon>Harpacticidae</taxon>
        <taxon>Tigriopus</taxon>
    </lineage>
</organism>
<keyword evidence="3" id="KW-1185">Reference proteome</keyword>
<dbReference type="EMBL" id="VCGU01000007">
    <property type="protein sequence ID" value="TRY73511.1"/>
    <property type="molecule type" value="Genomic_DNA"/>
</dbReference>
<sequence length="197" mass="23119">MRYGTWFLFQGIVTLFCLIQVIHVQSREVSHYTRVSRMTPPKDQEEAKGPIFYTRVARNVPRVYRLEDRRGLRSNAIEDFCRRTNISPLIPNQTQLDLYPKALVMDYRNRRNVMEEPSSDKDGFNSNTDSYLILRRLLCHGNERRLEPSVTMNRPPANGLNHMFDNWNMAHHEKRNGKPPADNGANQTPFLILRKYA</sequence>
<protein>
    <submittedName>
        <fullName evidence="2">Uncharacterized protein</fullName>
    </submittedName>
</protein>
<evidence type="ECO:0000313" key="3">
    <source>
        <dbReference type="Proteomes" id="UP000318571"/>
    </source>
</evidence>
<keyword evidence="1" id="KW-0812">Transmembrane</keyword>
<dbReference type="Proteomes" id="UP000318571">
    <property type="component" value="Chromosome 3"/>
</dbReference>
<dbReference type="AlphaFoldDB" id="A0A553P748"/>